<dbReference type="EMBL" id="JAAQWG010000012">
    <property type="protein sequence ID" value="NMY08809.1"/>
    <property type="molecule type" value="Genomic_DNA"/>
</dbReference>
<sequence length="166" mass="17742">MAEIIEIALQASVVGIGATVILDLWIAAGSRFLGISGPNWAMVGRWVGHMQSGRFTHESIGAASPIRGELALGWIVHYATGIAYGLILVAVWGDGWLRQPTMLPPMLLLWAFLVAPYFVMMPGMGQGVLASKALKPNLERLKSVIGHSVFGVGMYLMALLTNGIVA</sequence>
<reference evidence="2 3" key="1">
    <citation type="journal article" date="2020" name="Front. Microbiol.">
        <title>Genetic Organization of the aprX-lipA2 Operon Affects the Proteolytic Potential of Pseudomonas Species in Milk.</title>
        <authorList>
            <person name="Maier C."/>
            <person name="Huptas C."/>
            <person name="von Neubeck M."/>
            <person name="Scherer S."/>
            <person name="Wenning M."/>
            <person name="Lucking G."/>
        </authorList>
    </citation>
    <scope>NUCLEOTIDE SEQUENCE [LARGE SCALE GENOMIC DNA]</scope>
    <source>
        <strain evidence="2 3">DSM 16272</strain>
    </source>
</reference>
<organism evidence="2 3">
    <name type="scientific">Pseudomonas veronii</name>
    <dbReference type="NCBI Taxonomy" id="76761"/>
    <lineage>
        <taxon>Bacteria</taxon>
        <taxon>Pseudomonadati</taxon>
        <taxon>Pseudomonadota</taxon>
        <taxon>Gammaproteobacteria</taxon>
        <taxon>Pseudomonadales</taxon>
        <taxon>Pseudomonadaceae</taxon>
        <taxon>Pseudomonas</taxon>
    </lineage>
</organism>
<name>A0A7Y1F8K6_PSEVE</name>
<evidence type="ECO:0000313" key="3">
    <source>
        <dbReference type="Proteomes" id="UP000537729"/>
    </source>
</evidence>
<feature type="transmembrane region" description="Helical" evidence="1">
    <location>
        <begin position="7"/>
        <end position="28"/>
    </location>
</feature>
<keyword evidence="1" id="KW-1133">Transmembrane helix</keyword>
<proteinExistence type="predicted"/>
<dbReference type="AlphaFoldDB" id="A0A7Y1F8K6"/>
<feature type="transmembrane region" description="Helical" evidence="1">
    <location>
        <begin position="105"/>
        <end position="124"/>
    </location>
</feature>
<protein>
    <submittedName>
        <fullName evidence="2">DUF2938 domain-containing protein</fullName>
    </submittedName>
</protein>
<comment type="caution">
    <text evidence="2">The sequence shown here is derived from an EMBL/GenBank/DDBJ whole genome shotgun (WGS) entry which is preliminary data.</text>
</comment>
<gene>
    <name evidence="2" type="ORF">HBO38_10195</name>
</gene>
<dbReference type="Proteomes" id="UP000537729">
    <property type="component" value="Unassembled WGS sequence"/>
</dbReference>
<accession>A0A7Y1F8K6</accession>
<keyword evidence="1" id="KW-0472">Membrane</keyword>
<dbReference type="InterPro" id="IPR021329">
    <property type="entry name" value="DUF2938"/>
</dbReference>
<evidence type="ECO:0000256" key="1">
    <source>
        <dbReference type="SAM" id="Phobius"/>
    </source>
</evidence>
<feature type="transmembrane region" description="Helical" evidence="1">
    <location>
        <begin position="144"/>
        <end position="165"/>
    </location>
</feature>
<feature type="transmembrane region" description="Helical" evidence="1">
    <location>
        <begin position="74"/>
        <end position="93"/>
    </location>
</feature>
<dbReference type="RefSeq" id="WP_114472194.1">
    <property type="nucleotide sequence ID" value="NZ_JAAQWG010000012.1"/>
</dbReference>
<dbReference type="Pfam" id="PF11158">
    <property type="entry name" value="DUF2938"/>
    <property type="match status" value="1"/>
</dbReference>
<keyword evidence="1" id="KW-0812">Transmembrane</keyword>
<evidence type="ECO:0000313" key="2">
    <source>
        <dbReference type="EMBL" id="NMY08809.1"/>
    </source>
</evidence>